<proteinExistence type="predicted"/>
<dbReference type="InterPro" id="IPR036737">
    <property type="entry name" value="OmpA-like_sf"/>
</dbReference>
<dbReference type="SUPFAM" id="SSF103088">
    <property type="entry name" value="OmpA-like"/>
    <property type="match status" value="1"/>
</dbReference>
<comment type="caution">
    <text evidence="2">The sequence shown here is derived from an EMBL/GenBank/DDBJ whole genome shotgun (WGS) entry which is preliminary data.</text>
</comment>
<sequence>MNLKPLLIIGFMQVLPFPIYSQEARETKKEVFSADTEQKTELVLHFRFDRSMVDYGYRDNNRILAAMHKIFADSLCVSRIDSVCIQAFSSPEGDADYNRRLALRRAQAVKGYLVWKYPGLNQYRIRTSAQAESWDALRDVALNDTLLPCRDEILQILKLNTGEKRKEALLKKLNTGIPYRHISQWILPELRNASICTVYMRPLRHAQQGSRLVADAQGNNGKEYQKADGTEITDDTEVVNGVRVAKGNDTNANGTEVINGVRVAKGNDTNANGTEVINGVRVTKGNDTNANGTETVNGVNVAKGNVTNANGTETVNGVNAAKGNDTNANGTEVINGVRVAKGNDTNPDGTKNISGVRVAKGNDTNANGTELTDNTEITGSTKVTGNAQTTGSANAIAPGKSRRHPLFAVKTNLLFDAALMPNIELEVPIGKRWSLNGEYMFPWWLINDDRYCLQILMGGLEVRYRPGKRSGRDVLTGHFIGLYAGGGKYDLQWDKNGYQGEFFIAAGVSYGYAHSIARNLRLEYNIGIGMLRTDYRHYHSRDNHRTLLWQENGEYTWLGPTKLKISLVWLITGKNKK</sequence>
<dbReference type="Gene3D" id="3.30.1330.60">
    <property type="entry name" value="OmpA-like domain"/>
    <property type="match status" value="1"/>
</dbReference>
<feature type="compositionally biased region" description="Polar residues" evidence="1">
    <location>
        <begin position="362"/>
        <end position="393"/>
    </location>
</feature>
<name>A0A412N612_9BACE</name>
<feature type="region of interest" description="Disordered" evidence="1">
    <location>
        <begin position="360"/>
        <end position="398"/>
    </location>
</feature>
<dbReference type="InterPro" id="IPR021958">
    <property type="entry name" value="DUF3575"/>
</dbReference>
<evidence type="ECO:0000313" key="2">
    <source>
        <dbReference type="EMBL" id="RGT33656.1"/>
    </source>
</evidence>
<dbReference type="AlphaFoldDB" id="A0A412N612"/>
<reference evidence="2 3" key="1">
    <citation type="submission" date="2018-08" db="EMBL/GenBank/DDBJ databases">
        <title>A genome reference for cultivated species of the human gut microbiota.</title>
        <authorList>
            <person name="Zou Y."/>
            <person name="Xue W."/>
            <person name="Luo G."/>
        </authorList>
    </citation>
    <scope>NUCLEOTIDE SEQUENCE [LARGE SCALE GENOMIC DNA]</scope>
    <source>
        <strain evidence="2 3">AF19-1AC</strain>
    </source>
</reference>
<dbReference type="Pfam" id="PF12099">
    <property type="entry name" value="DUF3575"/>
    <property type="match status" value="1"/>
</dbReference>
<organism evidence="2 3">
    <name type="scientific">Bacteroides clarus</name>
    <dbReference type="NCBI Taxonomy" id="626929"/>
    <lineage>
        <taxon>Bacteria</taxon>
        <taxon>Pseudomonadati</taxon>
        <taxon>Bacteroidota</taxon>
        <taxon>Bacteroidia</taxon>
        <taxon>Bacteroidales</taxon>
        <taxon>Bacteroidaceae</taxon>
        <taxon>Bacteroides</taxon>
    </lineage>
</organism>
<dbReference type="EMBL" id="QRWP01000005">
    <property type="protein sequence ID" value="RGT33656.1"/>
    <property type="molecule type" value="Genomic_DNA"/>
</dbReference>
<dbReference type="Proteomes" id="UP000285159">
    <property type="component" value="Unassembled WGS sequence"/>
</dbReference>
<evidence type="ECO:0000256" key="1">
    <source>
        <dbReference type="SAM" id="MobiDB-lite"/>
    </source>
</evidence>
<dbReference type="RefSeq" id="WP_118467764.1">
    <property type="nucleotide sequence ID" value="NZ_CABIZW010000001.1"/>
</dbReference>
<evidence type="ECO:0000313" key="3">
    <source>
        <dbReference type="Proteomes" id="UP000285159"/>
    </source>
</evidence>
<gene>
    <name evidence="2" type="ORF">DWX38_07655</name>
</gene>
<protein>
    <submittedName>
        <fullName evidence="2">DUF3575 domain-containing protein</fullName>
    </submittedName>
</protein>
<accession>A0A412N612</accession>